<sequence length="253" mass="28189">MTTATIDRTANDELKFGVLGPLTVSAADGSLVALRGTRLPALLTELLFHANRWVPMSRLVDVLWGDTPPKSYVSNLHTYIHRLRGRGIPIEQVGGGYRITVDVTGLDLLTFQAEADAGRQAVRRGDYEAAARHLRSALRQWRSADMCAIDQPHLELEAARLETERIAVVEECIDAELACGKAGELLGELDMLVRQYPLRERFAAQYMRALAATGRRAEALEIYQRSRHALVDQLGIEPGRQLRQVHEMILNGQ</sequence>
<dbReference type="OrthoDB" id="4336084at2"/>
<dbReference type="InterPro" id="IPR011990">
    <property type="entry name" value="TPR-like_helical_dom_sf"/>
</dbReference>
<evidence type="ECO:0000259" key="5">
    <source>
        <dbReference type="SMART" id="SM00862"/>
    </source>
</evidence>
<gene>
    <name evidence="7" type="ORF">SAMN05661093_06912</name>
</gene>
<organism evidence="7 8">
    <name type="scientific">Kibdelosporangium aridum</name>
    <dbReference type="NCBI Taxonomy" id="2030"/>
    <lineage>
        <taxon>Bacteria</taxon>
        <taxon>Bacillati</taxon>
        <taxon>Actinomycetota</taxon>
        <taxon>Actinomycetes</taxon>
        <taxon>Pseudonocardiales</taxon>
        <taxon>Pseudonocardiaceae</taxon>
        <taxon>Kibdelosporangium</taxon>
    </lineage>
</organism>
<dbReference type="Pfam" id="PF03704">
    <property type="entry name" value="BTAD"/>
    <property type="match status" value="1"/>
</dbReference>
<evidence type="ECO:0000256" key="2">
    <source>
        <dbReference type="ARBA" id="ARBA00023015"/>
    </source>
</evidence>
<dbReference type="Gene3D" id="1.25.40.10">
    <property type="entry name" value="Tetratricopeptide repeat domain"/>
    <property type="match status" value="1"/>
</dbReference>
<dbReference type="GO" id="GO:0000160">
    <property type="term" value="P:phosphorelay signal transduction system"/>
    <property type="evidence" value="ECO:0007669"/>
    <property type="project" value="InterPro"/>
</dbReference>
<keyword evidence="3 7" id="KW-0238">DNA-binding</keyword>
<reference evidence="7 8" key="1">
    <citation type="submission" date="2017-04" db="EMBL/GenBank/DDBJ databases">
        <authorList>
            <person name="Afonso C.L."/>
            <person name="Miller P.J."/>
            <person name="Scott M.A."/>
            <person name="Spackman E."/>
            <person name="Goraichik I."/>
            <person name="Dimitrov K.M."/>
            <person name="Suarez D.L."/>
            <person name="Swayne D.E."/>
        </authorList>
    </citation>
    <scope>NUCLEOTIDE SEQUENCE [LARGE SCALE GENOMIC DNA]</scope>
    <source>
        <strain evidence="7 8">DSM 43828</strain>
    </source>
</reference>
<dbReference type="SMART" id="SM00862">
    <property type="entry name" value="Trans_reg_C"/>
    <property type="match status" value="1"/>
</dbReference>
<evidence type="ECO:0000313" key="7">
    <source>
        <dbReference type="EMBL" id="SMD21604.1"/>
    </source>
</evidence>
<evidence type="ECO:0000256" key="4">
    <source>
        <dbReference type="ARBA" id="ARBA00023163"/>
    </source>
</evidence>
<feature type="domain" description="Bacterial transcriptional activator" evidence="6">
    <location>
        <begin position="106"/>
        <end position="250"/>
    </location>
</feature>
<dbReference type="GO" id="GO:0006355">
    <property type="term" value="P:regulation of DNA-templated transcription"/>
    <property type="evidence" value="ECO:0007669"/>
    <property type="project" value="InterPro"/>
</dbReference>
<dbReference type="SMART" id="SM01043">
    <property type="entry name" value="BTAD"/>
    <property type="match status" value="1"/>
</dbReference>
<dbReference type="SUPFAM" id="SSF48452">
    <property type="entry name" value="TPR-like"/>
    <property type="match status" value="1"/>
</dbReference>
<keyword evidence="2" id="KW-0805">Transcription regulation</keyword>
<keyword evidence="4" id="KW-0804">Transcription</keyword>
<dbReference type="InterPro" id="IPR016032">
    <property type="entry name" value="Sig_transdc_resp-reg_C-effctor"/>
</dbReference>
<dbReference type="Gene3D" id="1.10.10.10">
    <property type="entry name" value="Winged helix-like DNA-binding domain superfamily/Winged helix DNA-binding domain"/>
    <property type="match status" value="1"/>
</dbReference>
<proteinExistence type="inferred from homology"/>
<evidence type="ECO:0000256" key="1">
    <source>
        <dbReference type="ARBA" id="ARBA00005820"/>
    </source>
</evidence>
<dbReference type="PANTHER" id="PTHR35807:SF1">
    <property type="entry name" value="TRANSCRIPTIONAL REGULATOR REDD"/>
    <property type="match status" value="1"/>
</dbReference>
<dbReference type="EMBL" id="FWXV01000007">
    <property type="protein sequence ID" value="SMD21604.1"/>
    <property type="molecule type" value="Genomic_DNA"/>
</dbReference>
<protein>
    <submittedName>
        <fullName evidence="7">DNA-binding transcriptional activator of the SARP family</fullName>
    </submittedName>
</protein>
<dbReference type="GO" id="GO:0003677">
    <property type="term" value="F:DNA binding"/>
    <property type="evidence" value="ECO:0007669"/>
    <property type="project" value="UniProtKB-KW"/>
</dbReference>
<name>A0A1Y5Y1Q7_KIBAR</name>
<evidence type="ECO:0000313" key="8">
    <source>
        <dbReference type="Proteomes" id="UP000192674"/>
    </source>
</evidence>
<dbReference type="InterPro" id="IPR005158">
    <property type="entry name" value="BTAD"/>
</dbReference>
<dbReference type="AlphaFoldDB" id="A0A1Y5Y1Q7"/>
<dbReference type="Proteomes" id="UP000192674">
    <property type="component" value="Unassembled WGS sequence"/>
</dbReference>
<feature type="domain" description="OmpR/PhoB-type" evidence="5">
    <location>
        <begin position="29"/>
        <end position="99"/>
    </location>
</feature>
<dbReference type="PANTHER" id="PTHR35807">
    <property type="entry name" value="TRANSCRIPTIONAL REGULATOR REDD-RELATED"/>
    <property type="match status" value="1"/>
</dbReference>
<keyword evidence="8" id="KW-1185">Reference proteome</keyword>
<dbReference type="InterPro" id="IPR001867">
    <property type="entry name" value="OmpR/PhoB-type_DNA-bd"/>
</dbReference>
<dbReference type="CDD" id="cd15831">
    <property type="entry name" value="BTAD"/>
    <property type="match status" value="1"/>
</dbReference>
<evidence type="ECO:0000256" key="3">
    <source>
        <dbReference type="ARBA" id="ARBA00023125"/>
    </source>
</evidence>
<dbReference type="SUPFAM" id="SSF46894">
    <property type="entry name" value="C-terminal effector domain of the bipartite response regulators"/>
    <property type="match status" value="1"/>
</dbReference>
<accession>A0A1Y5Y1Q7</accession>
<dbReference type="RefSeq" id="WP_084430875.1">
    <property type="nucleotide sequence ID" value="NZ_FWXV01000007.1"/>
</dbReference>
<evidence type="ECO:0000259" key="6">
    <source>
        <dbReference type="SMART" id="SM01043"/>
    </source>
</evidence>
<comment type="similarity">
    <text evidence="1">Belongs to the AfsR/DnrI/RedD regulatory family.</text>
</comment>
<dbReference type="InterPro" id="IPR051677">
    <property type="entry name" value="AfsR-DnrI-RedD_regulator"/>
</dbReference>
<dbReference type="InterPro" id="IPR036388">
    <property type="entry name" value="WH-like_DNA-bd_sf"/>
</dbReference>